<keyword evidence="11" id="KW-1185">Reference proteome</keyword>
<protein>
    <recommendedName>
        <fullName evidence="9">DNA mismatch repair proteins mutS family domain-containing protein</fullName>
    </recommendedName>
</protein>
<dbReference type="Pfam" id="PF01624">
    <property type="entry name" value="MutS_I"/>
    <property type="match status" value="1"/>
</dbReference>
<dbReference type="PIRSF" id="PIRSF037677">
    <property type="entry name" value="DNA_mis_repair_Msh6"/>
    <property type="match status" value="1"/>
</dbReference>
<evidence type="ECO:0000313" key="10">
    <source>
        <dbReference type="EMBL" id="WFD38354.1"/>
    </source>
</evidence>
<dbReference type="Gene3D" id="3.40.50.300">
    <property type="entry name" value="P-loop containing nucleotide triphosphate hydrolases"/>
    <property type="match status" value="1"/>
</dbReference>
<comment type="similarity">
    <text evidence="1">Belongs to the DNA mismatch repair MutS family.</text>
</comment>
<keyword evidence="6" id="KW-0234">DNA repair</keyword>
<dbReference type="SMART" id="SM00534">
    <property type="entry name" value="MUTSac"/>
    <property type="match status" value="1"/>
</dbReference>
<name>A0AAF0JA59_9BASI</name>
<keyword evidence="2" id="KW-0547">Nucleotide-binding</keyword>
<dbReference type="SUPFAM" id="SSF48334">
    <property type="entry name" value="DNA repair protein MutS, domain III"/>
    <property type="match status" value="1"/>
</dbReference>
<dbReference type="SMART" id="SM00533">
    <property type="entry name" value="MUTSd"/>
    <property type="match status" value="1"/>
</dbReference>
<reference evidence="10" key="1">
    <citation type="submission" date="2023-03" db="EMBL/GenBank/DDBJ databases">
        <title>Mating type loci evolution in Malassezia.</title>
        <authorList>
            <person name="Coelho M.A."/>
        </authorList>
    </citation>
    <scope>NUCLEOTIDE SEQUENCE</scope>
    <source>
        <strain evidence="10">CBS 9431</strain>
    </source>
</reference>
<dbReference type="Proteomes" id="UP001217754">
    <property type="component" value="Chromosome 2"/>
</dbReference>
<dbReference type="InterPro" id="IPR017261">
    <property type="entry name" value="DNA_mismatch_repair_MutS/MSH"/>
</dbReference>
<accession>A0AAF0JA59</accession>
<dbReference type="InterPro" id="IPR007696">
    <property type="entry name" value="DNA_mismatch_repair_MutS_core"/>
</dbReference>
<dbReference type="Gene3D" id="3.40.1170.10">
    <property type="entry name" value="DNA repair protein MutS, domain I"/>
    <property type="match status" value="1"/>
</dbReference>
<evidence type="ECO:0000259" key="9">
    <source>
        <dbReference type="PROSITE" id="PS00486"/>
    </source>
</evidence>
<dbReference type="Gene3D" id="1.10.1420.10">
    <property type="match status" value="1"/>
</dbReference>
<dbReference type="GO" id="GO:0005634">
    <property type="term" value="C:nucleus"/>
    <property type="evidence" value="ECO:0007669"/>
    <property type="project" value="TreeGrafter"/>
</dbReference>
<dbReference type="InterPro" id="IPR007695">
    <property type="entry name" value="DNA_mismatch_repair_MutS-lik_N"/>
</dbReference>
<proteinExistence type="inferred from homology"/>
<evidence type="ECO:0000256" key="2">
    <source>
        <dbReference type="ARBA" id="ARBA00022741"/>
    </source>
</evidence>
<dbReference type="GO" id="GO:0043504">
    <property type="term" value="P:mitochondrial DNA repair"/>
    <property type="evidence" value="ECO:0007669"/>
    <property type="project" value="TreeGrafter"/>
</dbReference>
<keyword evidence="4" id="KW-0067">ATP-binding</keyword>
<keyword evidence="5" id="KW-0238">DNA-binding</keyword>
<dbReference type="SUPFAM" id="SSF55271">
    <property type="entry name" value="DNA repair protein MutS, domain I"/>
    <property type="match status" value="1"/>
</dbReference>
<organism evidence="10 11">
    <name type="scientific">Malassezia japonica</name>
    <dbReference type="NCBI Taxonomy" id="223818"/>
    <lineage>
        <taxon>Eukaryota</taxon>
        <taxon>Fungi</taxon>
        <taxon>Dikarya</taxon>
        <taxon>Basidiomycota</taxon>
        <taxon>Ustilaginomycotina</taxon>
        <taxon>Malasseziomycetes</taxon>
        <taxon>Malasseziales</taxon>
        <taxon>Malasseziaceae</taxon>
        <taxon>Malassezia</taxon>
    </lineage>
</organism>
<keyword evidence="3" id="KW-0227">DNA damage</keyword>
<dbReference type="GO" id="GO:0030983">
    <property type="term" value="F:mismatched DNA binding"/>
    <property type="evidence" value="ECO:0007669"/>
    <property type="project" value="InterPro"/>
</dbReference>
<dbReference type="GO" id="GO:0005524">
    <property type="term" value="F:ATP binding"/>
    <property type="evidence" value="ECO:0007669"/>
    <property type="project" value="UniProtKB-KW"/>
</dbReference>
<dbReference type="Pfam" id="PF05188">
    <property type="entry name" value="MutS_II"/>
    <property type="match status" value="1"/>
</dbReference>
<dbReference type="InterPro" id="IPR027417">
    <property type="entry name" value="P-loop_NTPase"/>
</dbReference>
<dbReference type="InterPro" id="IPR007860">
    <property type="entry name" value="DNA_mmatch_repair_MutS_con_dom"/>
</dbReference>
<dbReference type="InterPro" id="IPR036678">
    <property type="entry name" value="MutS_con_dom_sf"/>
</dbReference>
<dbReference type="AlphaFoldDB" id="A0AAF0JA59"/>
<feature type="domain" description="DNA mismatch repair proteins mutS family" evidence="9">
    <location>
        <begin position="788"/>
        <end position="804"/>
    </location>
</feature>
<dbReference type="PROSITE" id="PS00486">
    <property type="entry name" value="DNA_MISMATCH_REPAIR_2"/>
    <property type="match status" value="1"/>
</dbReference>
<evidence type="ECO:0000256" key="3">
    <source>
        <dbReference type="ARBA" id="ARBA00022763"/>
    </source>
</evidence>
<keyword evidence="7" id="KW-0175">Coiled coil</keyword>
<evidence type="ECO:0000256" key="1">
    <source>
        <dbReference type="ARBA" id="ARBA00006271"/>
    </source>
</evidence>
<evidence type="ECO:0000256" key="6">
    <source>
        <dbReference type="ARBA" id="ARBA00023204"/>
    </source>
</evidence>
<feature type="coiled-coil region" evidence="7">
    <location>
        <begin position="531"/>
        <end position="558"/>
    </location>
</feature>
<dbReference type="InterPro" id="IPR036187">
    <property type="entry name" value="DNA_mismatch_repair_MutS_sf"/>
</dbReference>
<dbReference type="GO" id="GO:0005739">
    <property type="term" value="C:mitochondrion"/>
    <property type="evidence" value="ECO:0007669"/>
    <property type="project" value="TreeGrafter"/>
</dbReference>
<feature type="region of interest" description="Disordered" evidence="8">
    <location>
        <begin position="477"/>
        <end position="504"/>
    </location>
</feature>
<gene>
    <name evidence="10" type="ORF">MJAP1_001305</name>
</gene>
<dbReference type="EMBL" id="CP119959">
    <property type="protein sequence ID" value="WFD38354.1"/>
    <property type="molecule type" value="Genomic_DNA"/>
</dbReference>
<dbReference type="InterPro" id="IPR045076">
    <property type="entry name" value="MutS"/>
</dbReference>
<dbReference type="GeneID" id="85224954"/>
<evidence type="ECO:0000256" key="5">
    <source>
        <dbReference type="ARBA" id="ARBA00023125"/>
    </source>
</evidence>
<dbReference type="SUPFAM" id="SSF52540">
    <property type="entry name" value="P-loop containing nucleoside triphosphate hydrolases"/>
    <property type="match status" value="1"/>
</dbReference>
<dbReference type="GO" id="GO:0006298">
    <property type="term" value="P:mismatch repair"/>
    <property type="evidence" value="ECO:0007669"/>
    <property type="project" value="InterPro"/>
</dbReference>
<sequence>MLGVRAAAERALHSQGPVGARRSKAFTLDDLPDRVDAPQERVVAPPEPEWPPLALNVLDNMRKFPNCLLLTRVGGFYESYFEQAPQLAADISIKLATRRWAGQVVPMSGFPIHQLDKYLKVLVQEKGRLVAICEEFKESPSSASFSRRVTRIVSPGTLIDERFLDPFSNNFILALSKTHAGYGIAWLDVSTADFQTGQCADEKEVRDEIVRIQPREVVLVDGQLGPDAALVYEAMDMIHAAVAAVEPRRDALDLRHVPAHASDAERDAIAVLTYYLETRLMEHMPGLHIDTSEGTLGAADDQVMHLDAHTLGALEIRETARDGSVRGSLTSIVRRTMTQGGTRLLTQWLAQPSTSIPLIRARHALVDWLLQRPFLRKDLRTLLRGGVGDILRTLQRISLRRNDEQDLLEVRDFVRTSDALVQRLQAEQAAAAPSTLGWTELGELLAKFQSLHALGERLGGAIDERVIEKRIQRQEAMEQSRDVAYGGGATPTDDPPKRRTRKSEPAALLLDGDLWGDDFEHLIRPDASPVLRAFTDEHTSLRKEARRLENALRTEFQEPVTLRFLLGQGHVVHFASARGAPSDAPLSLAYKTKTTRTYYHAGWTKIGMKLQKLAARLSEREAESLEMLRQEVLQETAALRRNARLIDQLDVLLSFAQAAEELHLTRPTVDDSTTFTIHGGRHLAVEMGLLERQRLFTKNDLVLGHKECMHLVTGPNMGGKSTFLRQNAILSVLAQAGSFVPAEAAHLGVVDRIFSRVGAKDDLFHSRSTFMVEMAETAEILRRATPRSFVIADEIGRGTNTSVGLSIAFGTLHTLATRIGCRSLFATHYYELADLLESAETAQGAAQDLARRVAFVCTTLETCGEGLRYSHKVRPGVNRTSHGLDVARLADMPHDTMDLAARTHAWLERHGGHRIPTQGLVTDVLS</sequence>
<dbReference type="InterPro" id="IPR000432">
    <property type="entry name" value="DNA_mismatch_repair_MutS_C"/>
</dbReference>
<dbReference type="RefSeq" id="XP_060121251.1">
    <property type="nucleotide sequence ID" value="XM_060265268.1"/>
</dbReference>
<dbReference type="SUPFAM" id="SSF53150">
    <property type="entry name" value="DNA repair protein MutS, domain II"/>
    <property type="match status" value="1"/>
</dbReference>
<dbReference type="GO" id="GO:0140664">
    <property type="term" value="F:ATP-dependent DNA damage sensor activity"/>
    <property type="evidence" value="ECO:0007669"/>
    <property type="project" value="InterPro"/>
</dbReference>
<dbReference type="PANTHER" id="PTHR11361:SF34">
    <property type="entry name" value="DNA MISMATCH REPAIR PROTEIN MSH1, MITOCHONDRIAL"/>
    <property type="match status" value="1"/>
</dbReference>
<evidence type="ECO:0000256" key="4">
    <source>
        <dbReference type="ARBA" id="ARBA00022840"/>
    </source>
</evidence>
<dbReference type="Pfam" id="PF00488">
    <property type="entry name" value="MutS_V"/>
    <property type="match status" value="1"/>
</dbReference>
<dbReference type="PANTHER" id="PTHR11361">
    <property type="entry name" value="DNA MISMATCH REPAIR PROTEIN MUTS FAMILY MEMBER"/>
    <property type="match status" value="1"/>
</dbReference>
<feature type="coiled-coil region" evidence="7">
    <location>
        <begin position="615"/>
        <end position="642"/>
    </location>
</feature>
<dbReference type="Pfam" id="PF05192">
    <property type="entry name" value="MutS_III"/>
    <property type="match status" value="1"/>
</dbReference>
<evidence type="ECO:0000256" key="7">
    <source>
        <dbReference type="SAM" id="Coils"/>
    </source>
</evidence>
<dbReference type="Gene3D" id="3.30.420.110">
    <property type="entry name" value="MutS, connector domain"/>
    <property type="match status" value="1"/>
</dbReference>
<evidence type="ECO:0000313" key="11">
    <source>
        <dbReference type="Proteomes" id="UP001217754"/>
    </source>
</evidence>
<evidence type="ECO:0000256" key="8">
    <source>
        <dbReference type="SAM" id="MobiDB-lite"/>
    </source>
</evidence>
<dbReference type="InterPro" id="IPR016151">
    <property type="entry name" value="DNA_mismatch_repair_MutS_N"/>
</dbReference>